<dbReference type="InterPro" id="IPR018966">
    <property type="entry name" value="VTC_domain"/>
</dbReference>
<protein>
    <recommendedName>
        <fullName evidence="1">VTC domain-containing protein</fullName>
    </recommendedName>
</protein>
<dbReference type="AlphaFoldDB" id="A0A139N2Y3"/>
<dbReference type="InterPro" id="IPR042267">
    <property type="entry name" value="VTC_sf"/>
</dbReference>
<accession>A0A139N2Y3</accession>
<dbReference type="Gene3D" id="3.20.100.30">
    <property type="entry name" value="VTC, catalytic tunnel domain"/>
    <property type="match status" value="1"/>
</dbReference>
<dbReference type="Proteomes" id="UP000070096">
    <property type="component" value="Unassembled WGS sequence"/>
</dbReference>
<evidence type="ECO:0000313" key="3">
    <source>
        <dbReference type="Proteomes" id="UP000070096"/>
    </source>
</evidence>
<feature type="domain" description="VTC" evidence="1">
    <location>
        <begin position="11"/>
        <end position="230"/>
    </location>
</feature>
<sequence>MAKKTFKDKFQRFETKYVISKEVLANLLTEFEEHMVEDDHAYSTISNLYYDTPTFQMIRESLEKPYFKEKLRVRTYDETPTEESQVFLEIKKKVRKIVYKRRISTDLLAAESYLAGVRGQTDDSQIREEIDWLMARYKKVQPMMYIYYNRYSMKGIEDPNVRITIDYDLTYRSDDLSLLDGKHGDKLLPEGYVIMEIKVPGAYPLWLSEILDHHQVFPKSFSKYGVAYKKTTDYKGVVNHAKSII</sequence>
<dbReference type="GO" id="GO:0006799">
    <property type="term" value="P:polyphosphate biosynthetic process"/>
    <property type="evidence" value="ECO:0007669"/>
    <property type="project" value="UniProtKB-ARBA"/>
</dbReference>
<evidence type="ECO:0000259" key="1">
    <source>
        <dbReference type="Pfam" id="PF09359"/>
    </source>
</evidence>
<dbReference type="Pfam" id="PF09359">
    <property type="entry name" value="VTC"/>
    <property type="match status" value="1"/>
</dbReference>
<name>A0A139N2Y3_STRGN</name>
<dbReference type="EMBL" id="LQRC01000217">
    <property type="protein sequence ID" value="KXT70395.1"/>
    <property type="molecule type" value="Genomic_DNA"/>
</dbReference>
<proteinExistence type="predicted"/>
<gene>
    <name evidence="2" type="ORF">SGODD07_01560</name>
</gene>
<dbReference type="CDD" id="cd07750">
    <property type="entry name" value="PolyPPase_VTC_like"/>
    <property type="match status" value="1"/>
</dbReference>
<dbReference type="PATRIC" id="fig|1302.21.peg.1736"/>
<organism evidence="2 3">
    <name type="scientific">Streptococcus gordonii</name>
    <dbReference type="NCBI Taxonomy" id="1302"/>
    <lineage>
        <taxon>Bacteria</taxon>
        <taxon>Bacillati</taxon>
        <taxon>Bacillota</taxon>
        <taxon>Bacilli</taxon>
        <taxon>Lactobacillales</taxon>
        <taxon>Streptococcaceae</taxon>
        <taxon>Streptococcus</taxon>
    </lineage>
</organism>
<evidence type="ECO:0000313" key="2">
    <source>
        <dbReference type="EMBL" id="KXT70395.1"/>
    </source>
</evidence>
<reference evidence="2 3" key="1">
    <citation type="submission" date="2016-01" db="EMBL/GenBank/DDBJ databases">
        <title>Highly variable Streptococcus oralis are common among viridans streptococci isolated from primates.</title>
        <authorList>
            <person name="Denapaite D."/>
            <person name="Rieger M."/>
            <person name="Koendgen S."/>
            <person name="Brueckner R."/>
            <person name="Ochigava I."/>
            <person name="Kappeler P."/>
            <person name="Maetz-Rensing K."/>
            <person name="Leendertz F."/>
            <person name="Hakenbeck R."/>
        </authorList>
    </citation>
    <scope>NUCLEOTIDE SEQUENCE [LARGE SCALE GENOMIC DNA]</scope>
    <source>
        <strain evidence="2 3">DD07</strain>
    </source>
</reference>
<comment type="caution">
    <text evidence="2">The sequence shown here is derived from an EMBL/GenBank/DDBJ whole genome shotgun (WGS) entry which is preliminary data.</text>
</comment>